<feature type="transmembrane region" description="Helical" evidence="1">
    <location>
        <begin position="91"/>
        <end position="108"/>
    </location>
</feature>
<dbReference type="Pfam" id="PF04307">
    <property type="entry name" value="YdjM"/>
    <property type="match status" value="1"/>
</dbReference>
<gene>
    <name evidence="2" type="ordered locus">Acid_7474</name>
</gene>
<name>Q01PN8_SOLUE</name>
<dbReference type="HOGENOM" id="CLU_125861_0_0_0"/>
<keyword evidence="1" id="KW-0472">Membrane</keyword>
<dbReference type="InterPro" id="IPR007404">
    <property type="entry name" value="YdjM-like"/>
</dbReference>
<organism evidence="2">
    <name type="scientific">Solibacter usitatus (strain Ellin6076)</name>
    <dbReference type="NCBI Taxonomy" id="234267"/>
    <lineage>
        <taxon>Bacteria</taxon>
        <taxon>Pseudomonadati</taxon>
        <taxon>Acidobacteriota</taxon>
        <taxon>Terriglobia</taxon>
        <taxon>Bryobacterales</taxon>
        <taxon>Solibacteraceae</taxon>
        <taxon>Candidatus Solibacter</taxon>
    </lineage>
</organism>
<accession>Q01PN8</accession>
<dbReference type="KEGG" id="sus:Acid_7474"/>
<dbReference type="STRING" id="234267.Acid_7474"/>
<dbReference type="EMBL" id="CP000473">
    <property type="protein sequence ID" value="ABJ88382.1"/>
    <property type="molecule type" value="Genomic_DNA"/>
</dbReference>
<dbReference type="AlphaFoldDB" id="Q01PN8"/>
<reference evidence="2" key="1">
    <citation type="submission" date="2006-10" db="EMBL/GenBank/DDBJ databases">
        <title>Complete sequence of Solibacter usitatus Ellin6076.</title>
        <authorList>
            <consortium name="US DOE Joint Genome Institute"/>
            <person name="Copeland A."/>
            <person name="Lucas S."/>
            <person name="Lapidus A."/>
            <person name="Barry K."/>
            <person name="Detter J.C."/>
            <person name="Glavina del Rio T."/>
            <person name="Hammon N."/>
            <person name="Israni S."/>
            <person name="Dalin E."/>
            <person name="Tice H."/>
            <person name="Pitluck S."/>
            <person name="Thompson L.S."/>
            <person name="Brettin T."/>
            <person name="Bruce D."/>
            <person name="Han C."/>
            <person name="Tapia R."/>
            <person name="Gilna P."/>
            <person name="Schmutz J."/>
            <person name="Larimer F."/>
            <person name="Land M."/>
            <person name="Hauser L."/>
            <person name="Kyrpides N."/>
            <person name="Mikhailova N."/>
            <person name="Janssen P.H."/>
            <person name="Kuske C.R."/>
            <person name="Richardson P."/>
        </authorList>
    </citation>
    <scope>NUCLEOTIDE SEQUENCE</scope>
    <source>
        <strain evidence="2">Ellin6076</strain>
    </source>
</reference>
<dbReference type="InParanoid" id="Q01PN8"/>
<dbReference type="OrthoDB" id="9794683at2"/>
<feature type="transmembrane region" description="Helical" evidence="1">
    <location>
        <begin position="66"/>
        <end position="85"/>
    </location>
</feature>
<keyword evidence="2" id="KW-0378">Hydrolase</keyword>
<evidence type="ECO:0000256" key="1">
    <source>
        <dbReference type="SAM" id="Phobius"/>
    </source>
</evidence>
<protein>
    <submittedName>
        <fullName evidence="2">Membrane-bound metal-dependent hydrolase</fullName>
    </submittedName>
</protein>
<proteinExistence type="predicted"/>
<keyword evidence="1" id="KW-0812">Transmembrane</keyword>
<dbReference type="FunCoup" id="Q01PN8">
    <property type="interactions" value="24"/>
</dbReference>
<evidence type="ECO:0000313" key="2">
    <source>
        <dbReference type="EMBL" id="ABJ88382.1"/>
    </source>
</evidence>
<dbReference type="eggNOG" id="COG1988">
    <property type="taxonomic scope" value="Bacteria"/>
</dbReference>
<feature type="transmembrane region" description="Helical" evidence="1">
    <location>
        <begin position="31"/>
        <end position="54"/>
    </location>
</feature>
<keyword evidence="1" id="KW-1133">Transmembrane helix</keyword>
<sequence length="182" mass="19495">MASAITHFVVGAGLALPAMELPALRGVMPRWALPVTTGLFAVVPDLDTYAMLGFGIPRGTLLSHRGFFHSPFFLALLAGVVAAIVARGAAFRWLAIVWAAAAITHPLLDMLTDGGSGVMLLFPVTTERLFFPWRPIRVSPLSVARFFDRAGEILWSELPFCAAAVALGLAARSLLARSLRRG</sequence>
<feature type="transmembrane region" description="Helical" evidence="1">
    <location>
        <begin position="153"/>
        <end position="175"/>
    </location>
</feature>
<dbReference type="GO" id="GO:0016787">
    <property type="term" value="F:hydrolase activity"/>
    <property type="evidence" value="ECO:0007669"/>
    <property type="project" value="UniProtKB-KW"/>
</dbReference>